<dbReference type="PROSITE" id="PS52016">
    <property type="entry name" value="TONB_DEPENDENT_REC_3"/>
    <property type="match status" value="1"/>
</dbReference>
<feature type="domain" description="TonB-dependent receptor plug" evidence="15">
    <location>
        <begin position="43"/>
        <end position="152"/>
    </location>
</feature>
<evidence type="ECO:0000256" key="1">
    <source>
        <dbReference type="ARBA" id="ARBA00004571"/>
    </source>
</evidence>
<dbReference type="Gene3D" id="2.170.130.10">
    <property type="entry name" value="TonB-dependent receptor, plug domain"/>
    <property type="match status" value="1"/>
</dbReference>
<dbReference type="EMBL" id="CP054143">
    <property type="protein sequence ID" value="QKJ66896.1"/>
    <property type="molecule type" value="Genomic_DNA"/>
</dbReference>
<keyword evidence="4 11" id="KW-1134">Transmembrane beta strand</keyword>
<evidence type="ECO:0000256" key="5">
    <source>
        <dbReference type="ARBA" id="ARBA00022692"/>
    </source>
</evidence>
<evidence type="ECO:0000256" key="7">
    <source>
        <dbReference type="ARBA" id="ARBA00023077"/>
    </source>
</evidence>
<dbReference type="NCBIfam" id="TIGR01785">
    <property type="entry name" value="TonB-hemin"/>
    <property type="match status" value="1"/>
</dbReference>
<dbReference type="InterPro" id="IPR011276">
    <property type="entry name" value="TonB_haem/Hb_rcpt"/>
</dbReference>
<evidence type="ECO:0000256" key="2">
    <source>
        <dbReference type="ARBA" id="ARBA00009810"/>
    </source>
</evidence>
<dbReference type="Pfam" id="PF07715">
    <property type="entry name" value="Plug"/>
    <property type="match status" value="1"/>
</dbReference>
<keyword evidence="7 12" id="KW-0798">TonB box</keyword>
<feature type="chain" id="PRO_5027026228" evidence="13">
    <location>
        <begin position="21"/>
        <end position="716"/>
    </location>
</feature>
<evidence type="ECO:0000256" key="6">
    <source>
        <dbReference type="ARBA" id="ARBA00022729"/>
    </source>
</evidence>
<dbReference type="PANTHER" id="PTHR30069">
    <property type="entry name" value="TONB-DEPENDENT OUTER MEMBRANE RECEPTOR"/>
    <property type="match status" value="1"/>
</dbReference>
<keyword evidence="5 11" id="KW-0812">Transmembrane</keyword>
<reference evidence="16 17" key="1">
    <citation type="submission" date="2020-05" db="EMBL/GenBank/DDBJ databases">
        <title>Complete genome sequence of Deefgea sp. D17.</title>
        <authorList>
            <person name="Bae J.-W."/>
            <person name="Han J.E."/>
        </authorList>
    </citation>
    <scope>NUCLEOTIDE SEQUENCE [LARGE SCALE GENOMIC DNA]</scope>
    <source>
        <strain evidence="16 17">D17</strain>
    </source>
</reference>
<proteinExistence type="inferred from homology"/>
<dbReference type="RefSeq" id="WP_173533399.1">
    <property type="nucleotide sequence ID" value="NZ_CP054143.1"/>
</dbReference>
<evidence type="ECO:0000256" key="12">
    <source>
        <dbReference type="RuleBase" id="RU003357"/>
    </source>
</evidence>
<dbReference type="CDD" id="cd01347">
    <property type="entry name" value="ligand_gated_channel"/>
    <property type="match status" value="1"/>
</dbReference>
<comment type="subcellular location">
    <subcellularLocation>
        <location evidence="1 11">Cell outer membrane</location>
        <topology evidence="1 11">Multi-pass membrane protein</topology>
    </subcellularLocation>
</comment>
<evidence type="ECO:0000259" key="14">
    <source>
        <dbReference type="Pfam" id="PF00593"/>
    </source>
</evidence>
<dbReference type="Proteomes" id="UP000504844">
    <property type="component" value="Chromosome"/>
</dbReference>
<name>A0A6M8STU9_9NEIS</name>
<dbReference type="InterPro" id="IPR010949">
    <property type="entry name" value="TonB_Hb/transfer/lactofer_rcpt"/>
</dbReference>
<evidence type="ECO:0000313" key="16">
    <source>
        <dbReference type="EMBL" id="QKJ66896.1"/>
    </source>
</evidence>
<evidence type="ECO:0000256" key="9">
    <source>
        <dbReference type="ARBA" id="ARBA00023170"/>
    </source>
</evidence>
<dbReference type="KEGG" id="dee:HQN60_09420"/>
<dbReference type="InterPro" id="IPR036942">
    <property type="entry name" value="Beta-barrel_TonB_sf"/>
</dbReference>
<evidence type="ECO:0000256" key="11">
    <source>
        <dbReference type="PROSITE-ProRule" id="PRU01360"/>
    </source>
</evidence>
<keyword evidence="9 16" id="KW-0675">Receptor</keyword>
<dbReference type="SUPFAM" id="SSF56935">
    <property type="entry name" value="Porins"/>
    <property type="match status" value="1"/>
</dbReference>
<sequence>MKATVLTLTLLSAAMQHAFAAAEPVFPALDPIVVIGTRTEKELSELPPSITTTTRTVLDDDMIDDFRDFSRAEPGVNIRQNGRYGLSSVSIRGLDSNRVLMMVDGIRLPDAFSFGSYLNSGRDQVDFSQLSAIEVLRGPASTLYGSDALGGVVGMRTTNPADLLQGRGDVAGQVKADYASADQSYGAQAAVAFAMGENTLGLVQVAGRRGHELATMGTVDTQKYGRTTANPQDTEQRSALVKLQHYLDGGHQLGFTAETNQKSVDTLMYTDIGAPMMSSVKSSHAEDQQNRRRVSVDYAYTAPNQNGWIDAAQAMVYRQDMDTTQKSYQVRQQGKTYTPNWSRISSYDQDTVGVNGLVEKKIAGDIGQHWTVGAEWFQTHLTELRDGTPSSSSLNVRDVPKTKTTQWGIYAQNELSFAQGQFTLTPGLRYDNYQLNPDVDAAFSNGGGKAVALSDSALSPKLAAAWQVNDNSRLFAQYSAGFRAPNAMELNGSYVSPMGYAAIANPNLKPETSHGVEVGGRFGDHDLGASIATFHNQYDNFIEQVSLSCPGSAQCVPGTTTTYQNQNISQARIYGAEVRMNWQIGQGWHTWANAAWAVGVNETNDRPLGSVAPLKAVTGLGYQQAQWGGQILFTAVKGQDKVAGEADFQAPGYGLVDLIAWWSPRKDLKITGGVFNLGDRKYWVDSDVRGLAANTEHMDRLTQPGRNVRVSADWKF</sequence>
<evidence type="ECO:0000256" key="3">
    <source>
        <dbReference type="ARBA" id="ARBA00022448"/>
    </source>
</evidence>
<evidence type="ECO:0000256" key="13">
    <source>
        <dbReference type="SAM" id="SignalP"/>
    </source>
</evidence>
<dbReference type="Gene3D" id="2.40.170.20">
    <property type="entry name" value="TonB-dependent receptor, beta-barrel domain"/>
    <property type="match status" value="1"/>
</dbReference>
<keyword evidence="8 11" id="KW-0472">Membrane</keyword>
<dbReference type="GO" id="GO:0015344">
    <property type="term" value="F:siderophore uptake transmembrane transporter activity"/>
    <property type="evidence" value="ECO:0007669"/>
    <property type="project" value="TreeGrafter"/>
</dbReference>
<dbReference type="InterPro" id="IPR037066">
    <property type="entry name" value="Plug_dom_sf"/>
</dbReference>
<keyword evidence="3 11" id="KW-0813">Transport</keyword>
<accession>A0A6M8STU9</accession>
<dbReference type="NCBIfam" id="TIGR01786">
    <property type="entry name" value="TonB-hemlactrns"/>
    <property type="match status" value="1"/>
</dbReference>
<protein>
    <submittedName>
        <fullName evidence="16">TonB-dependent hemoglobin/transferrin/lactoferrin family receptor</fullName>
    </submittedName>
</protein>
<evidence type="ECO:0000313" key="17">
    <source>
        <dbReference type="Proteomes" id="UP000504844"/>
    </source>
</evidence>
<dbReference type="GO" id="GO:0009279">
    <property type="term" value="C:cell outer membrane"/>
    <property type="evidence" value="ECO:0007669"/>
    <property type="project" value="UniProtKB-SubCell"/>
</dbReference>
<feature type="domain" description="TonB-dependent receptor-like beta-barrel" evidence="14">
    <location>
        <begin position="278"/>
        <end position="677"/>
    </location>
</feature>
<dbReference type="InterPro" id="IPR012910">
    <property type="entry name" value="Plug_dom"/>
</dbReference>
<dbReference type="PANTHER" id="PTHR30069:SF29">
    <property type="entry name" value="HEMOGLOBIN AND HEMOGLOBIN-HAPTOGLOBIN-BINDING PROTEIN 1-RELATED"/>
    <property type="match status" value="1"/>
</dbReference>
<dbReference type="InterPro" id="IPR039426">
    <property type="entry name" value="TonB-dep_rcpt-like"/>
</dbReference>
<keyword evidence="10 11" id="KW-0998">Cell outer membrane</keyword>
<evidence type="ECO:0000256" key="4">
    <source>
        <dbReference type="ARBA" id="ARBA00022452"/>
    </source>
</evidence>
<evidence type="ECO:0000256" key="10">
    <source>
        <dbReference type="ARBA" id="ARBA00023237"/>
    </source>
</evidence>
<dbReference type="Pfam" id="PF00593">
    <property type="entry name" value="TonB_dep_Rec_b-barrel"/>
    <property type="match status" value="1"/>
</dbReference>
<dbReference type="AlphaFoldDB" id="A0A6M8STU9"/>
<dbReference type="GO" id="GO:0015232">
    <property type="term" value="F:heme transmembrane transporter activity"/>
    <property type="evidence" value="ECO:0007669"/>
    <property type="project" value="InterPro"/>
</dbReference>
<evidence type="ECO:0000259" key="15">
    <source>
        <dbReference type="Pfam" id="PF07715"/>
    </source>
</evidence>
<feature type="signal peptide" evidence="13">
    <location>
        <begin position="1"/>
        <end position="20"/>
    </location>
</feature>
<keyword evidence="17" id="KW-1185">Reference proteome</keyword>
<evidence type="ECO:0000256" key="8">
    <source>
        <dbReference type="ARBA" id="ARBA00023136"/>
    </source>
</evidence>
<dbReference type="InterPro" id="IPR000531">
    <property type="entry name" value="Beta-barrel_TonB"/>
</dbReference>
<gene>
    <name evidence="16" type="ORF">HQN60_09420</name>
</gene>
<comment type="similarity">
    <text evidence="2 11 12">Belongs to the TonB-dependent receptor family.</text>
</comment>
<organism evidence="16 17">
    <name type="scientific">Deefgea piscis</name>
    <dbReference type="NCBI Taxonomy" id="2739061"/>
    <lineage>
        <taxon>Bacteria</taxon>
        <taxon>Pseudomonadati</taxon>
        <taxon>Pseudomonadota</taxon>
        <taxon>Betaproteobacteria</taxon>
        <taxon>Neisseriales</taxon>
        <taxon>Chitinibacteraceae</taxon>
        <taxon>Deefgea</taxon>
    </lineage>
</organism>
<dbReference type="GO" id="GO:0044718">
    <property type="term" value="P:siderophore transmembrane transport"/>
    <property type="evidence" value="ECO:0007669"/>
    <property type="project" value="TreeGrafter"/>
</dbReference>
<keyword evidence="6 13" id="KW-0732">Signal</keyword>